<name>A0A6J7F0X6_9ZZZZ</name>
<dbReference type="SMART" id="SM00327">
    <property type="entry name" value="VWA"/>
    <property type="match status" value="1"/>
</dbReference>
<protein>
    <submittedName>
        <fullName evidence="3">Unannotated protein</fullName>
    </submittedName>
</protein>
<dbReference type="EMBL" id="CAFBMC010000001">
    <property type="protein sequence ID" value="CAB4887378.1"/>
    <property type="molecule type" value="Genomic_DNA"/>
</dbReference>
<proteinExistence type="predicted"/>
<gene>
    <name evidence="3" type="ORF">UFOPK3495_00029</name>
</gene>
<evidence type="ECO:0000256" key="1">
    <source>
        <dbReference type="SAM" id="MobiDB-lite"/>
    </source>
</evidence>
<dbReference type="SUPFAM" id="SSF53300">
    <property type="entry name" value="vWA-like"/>
    <property type="match status" value="1"/>
</dbReference>
<dbReference type="AlphaFoldDB" id="A0A6J7F0X6"/>
<sequence>MSRFTYGSFHDGPDPLSAPTDSGGGVDEIGRRLLDGQSLNDAFRDMFRDGLKDRSGLREMFRKAQQRRKELEKSGRMDGLLTDLRQLLDDALTQERTALFPDPSDDARFREAMLDTVPDEVGRAVQQLADYDWQSPQAQRSFDQLKDRLQRDVLDQQFKNMTQGMQELNTPESKAAMKEMMQDLNAMLEKHRRGEDASQDYEDFKEKHSEFFPDAPDTLPEFIDELARQAAAMQRMMQSLSPEQRAELAEAMAQALSDMGLQDEMSRLQENLQTMRPEFSWTGQQQMGGDEPLGLPDATQALAELADLESLMDQLSDSDARANLDNIDEAAVARALGRQAADDLRAMREIQKQLEEDGYLQRDGDRLELTPKAVRRIGRTALKEVFSSLDASQRGDHSVHRSGASGEITGMTRQWQFGDEQPIDVVTTVRNAVNRKIMSGSSKLTLSAEDFEVHETETRTRAAVALLIDQSFSMVMSDTWRSAKTMALALHSLAQSAYPLDALEIISFANIAQVVKPHELPDLEASYIQGTNLHHALMLAGRFLDKHHGAQRVVMVVTDGEPTAHIDEEGYSCFDYPPSDETIALTVAQIDLMTRRRVPISWFRLGDDPSLERFLDQMARRNGGRVLAASSEKLGDYVVSDYVRSRGSR</sequence>
<evidence type="ECO:0000259" key="2">
    <source>
        <dbReference type="SMART" id="SM00327"/>
    </source>
</evidence>
<organism evidence="3">
    <name type="scientific">freshwater metagenome</name>
    <dbReference type="NCBI Taxonomy" id="449393"/>
    <lineage>
        <taxon>unclassified sequences</taxon>
        <taxon>metagenomes</taxon>
        <taxon>ecological metagenomes</taxon>
    </lineage>
</organism>
<reference evidence="3" key="1">
    <citation type="submission" date="2020-05" db="EMBL/GenBank/DDBJ databases">
        <authorList>
            <person name="Chiriac C."/>
            <person name="Salcher M."/>
            <person name="Ghai R."/>
            <person name="Kavagutti S V."/>
        </authorList>
    </citation>
    <scope>NUCLEOTIDE SEQUENCE</scope>
</reference>
<feature type="region of interest" description="Disordered" evidence="1">
    <location>
        <begin position="1"/>
        <end position="26"/>
    </location>
</feature>
<evidence type="ECO:0000313" key="3">
    <source>
        <dbReference type="EMBL" id="CAB4887378.1"/>
    </source>
</evidence>
<accession>A0A6J7F0X6</accession>
<feature type="domain" description="VWFA" evidence="2">
    <location>
        <begin position="461"/>
        <end position="639"/>
    </location>
</feature>
<dbReference type="InterPro" id="IPR036465">
    <property type="entry name" value="vWFA_dom_sf"/>
</dbReference>
<dbReference type="Gene3D" id="3.40.50.410">
    <property type="entry name" value="von Willebrand factor, type A domain"/>
    <property type="match status" value="1"/>
</dbReference>
<dbReference type="CDD" id="cd00198">
    <property type="entry name" value="vWFA"/>
    <property type="match status" value="1"/>
</dbReference>
<dbReference type="InterPro" id="IPR002035">
    <property type="entry name" value="VWF_A"/>
</dbReference>